<evidence type="ECO:0000313" key="1">
    <source>
        <dbReference type="EMBL" id="GHD90325.1"/>
    </source>
</evidence>
<dbReference type="EMBL" id="BMVF01000008">
    <property type="protein sequence ID" value="GHD90325.1"/>
    <property type="molecule type" value="Genomic_DNA"/>
</dbReference>
<dbReference type="Proteomes" id="UP000608955">
    <property type="component" value="Unassembled WGS sequence"/>
</dbReference>
<keyword evidence="2" id="KW-1185">Reference proteome</keyword>
<reference evidence="1" key="2">
    <citation type="submission" date="2020-09" db="EMBL/GenBank/DDBJ databases">
        <authorList>
            <person name="Sun Q."/>
            <person name="Ohkuma M."/>
        </authorList>
    </citation>
    <scope>NUCLEOTIDE SEQUENCE</scope>
    <source>
        <strain evidence="1">JCM 4654</strain>
    </source>
</reference>
<proteinExistence type="predicted"/>
<gene>
    <name evidence="1" type="ORF">GCM10010508_34600</name>
</gene>
<dbReference type="AlphaFoldDB" id="A0A918Y538"/>
<comment type="caution">
    <text evidence="1">The sequence shown here is derived from an EMBL/GenBank/DDBJ whole genome shotgun (WGS) entry which is preliminary data.</text>
</comment>
<protein>
    <submittedName>
        <fullName evidence="1">Uncharacterized protein</fullName>
    </submittedName>
</protein>
<evidence type="ECO:0000313" key="2">
    <source>
        <dbReference type="Proteomes" id="UP000608955"/>
    </source>
</evidence>
<accession>A0A918Y538</accession>
<organism evidence="1 2">
    <name type="scientific">Streptomyces naganishii JCM 4654</name>
    <dbReference type="NCBI Taxonomy" id="1306179"/>
    <lineage>
        <taxon>Bacteria</taxon>
        <taxon>Bacillati</taxon>
        <taxon>Actinomycetota</taxon>
        <taxon>Actinomycetes</taxon>
        <taxon>Kitasatosporales</taxon>
        <taxon>Streptomycetaceae</taxon>
        <taxon>Streptomyces</taxon>
    </lineage>
</organism>
<sequence>MDLVRRQVDVLAVQDLGHDSPLRGHPPSASAQPFQKVAHTDHLNSKRNSFRTGVTLEPDLTWTMSNIGSTLALTKEQERTEVAQEAT</sequence>
<reference evidence="1" key="1">
    <citation type="journal article" date="2014" name="Int. J. Syst. Evol. Microbiol.">
        <title>Complete genome sequence of Corynebacterium casei LMG S-19264T (=DSM 44701T), isolated from a smear-ripened cheese.</title>
        <authorList>
            <consortium name="US DOE Joint Genome Institute (JGI-PGF)"/>
            <person name="Walter F."/>
            <person name="Albersmeier A."/>
            <person name="Kalinowski J."/>
            <person name="Ruckert C."/>
        </authorList>
    </citation>
    <scope>NUCLEOTIDE SEQUENCE</scope>
    <source>
        <strain evidence="1">JCM 4654</strain>
    </source>
</reference>
<name>A0A918Y538_9ACTN</name>